<dbReference type="AlphaFoldDB" id="A0A644XXI9"/>
<protein>
    <submittedName>
        <fullName evidence="1">Uncharacterized protein</fullName>
    </submittedName>
</protein>
<evidence type="ECO:0000313" key="1">
    <source>
        <dbReference type="EMBL" id="MPM20976.1"/>
    </source>
</evidence>
<organism evidence="1">
    <name type="scientific">bioreactor metagenome</name>
    <dbReference type="NCBI Taxonomy" id="1076179"/>
    <lineage>
        <taxon>unclassified sequences</taxon>
        <taxon>metagenomes</taxon>
        <taxon>ecological metagenomes</taxon>
    </lineage>
</organism>
<gene>
    <name evidence="1" type="ORF">SDC9_67415</name>
</gene>
<name>A0A644XXI9_9ZZZZ</name>
<proteinExistence type="predicted"/>
<dbReference type="EMBL" id="VSSQ01003495">
    <property type="protein sequence ID" value="MPM20976.1"/>
    <property type="molecule type" value="Genomic_DNA"/>
</dbReference>
<comment type="caution">
    <text evidence="1">The sequence shown here is derived from an EMBL/GenBank/DDBJ whole genome shotgun (WGS) entry which is preliminary data.</text>
</comment>
<reference evidence="1" key="1">
    <citation type="submission" date="2019-08" db="EMBL/GenBank/DDBJ databases">
        <authorList>
            <person name="Kucharzyk K."/>
            <person name="Murdoch R.W."/>
            <person name="Higgins S."/>
            <person name="Loffler F."/>
        </authorList>
    </citation>
    <scope>NUCLEOTIDE SEQUENCE</scope>
</reference>
<sequence>MDSHQDIQCDCGKAADDDCIEPIEQIFQPFDCVLEKVEADAADTQAEEKCHGSGLRHQRHKTRKQECRDKPKSLLACDMSGKQGSENDGQIGIQKHAVSIFKQRADRIKGQKRKDD</sequence>
<accession>A0A644XXI9</accession>